<accession>V6LPH6</accession>
<proteinExistence type="predicted"/>
<protein>
    <submittedName>
        <fullName evidence="1">Uncharacterized protein</fullName>
    </submittedName>
</protein>
<dbReference type="VEuPathDB" id="GiardiaDB:SS50377_27640"/>
<dbReference type="Proteomes" id="UP000018208">
    <property type="component" value="Unassembled WGS sequence"/>
</dbReference>
<name>V6LPH6_9EUKA</name>
<reference evidence="2" key="2">
    <citation type="submission" date="2020-12" db="EMBL/GenBank/DDBJ databases">
        <title>New Spironucleus salmonicida genome in near-complete chromosomes.</title>
        <authorList>
            <person name="Xu F."/>
            <person name="Kurt Z."/>
            <person name="Jimenez-Gonzalez A."/>
            <person name="Astvaldsson A."/>
            <person name="Andersson J.O."/>
            <person name="Svard S.G."/>
        </authorList>
    </citation>
    <scope>NUCLEOTIDE SEQUENCE</scope>
    <source>
        <strain evidence="2">ATCC 50377</strain>
    </source>
</reference>
<dbReference type="EMBL" id="KI546073">
    <property type="protein sequence ID" value="EST46582.1"/>
    <property type="molecule type" value="Genomic_DNA"/>
</dbReference>
<evidence type="ECO:0000313" key="2">
    <source>
        <dbReference type="EMBL" id="KAH0571339.1"/>
    </source>
</evidence>
<evidence type="ECO:0000313" key="3">
    <source>
        <dbReference type="Proteomes" id="UP000018208"/>
    </source>
</evidence>
<dbReference type="AlphaFoldDB" id="V6LPH6"/>
<keyword evidence="3" id="KW-1185">Reference proteome</keyword>
<organism evidence="1">
    <name type="scientific">Spironucleus salmonicida</name>
    <dbReference type="NCBI Taxonomy" id="348837"/>
    <lineage>
        <taxon>Eukaryota</taxon>
        <taxon>Metamonada</taxon>
        <taxon>Diplomonadida</taxon>
        <taxon>Hexamitidae</taxon>
        <taxon>Hexamitinae</taxon>
        <taxon>Spironucleus</taxon>
    </lineage>
</organism>
<gene>
    <name evidence="1" type="ORF">SS50377_13386</name>
    <name evidence="2" type="ORF">SS50377_27640</name>
</gene>
<reference evidence="1 2" key="1">
    <citation type="journal article" date="2014" name="PLoS Genet.">
        <title>The Genome of Spironucleus salmonicida Highlights a Fish Pathogen Adapted to Fluctuating Environments.</title>
        <authorList>
            <person name="Xu F."/>
            <person name="Jerlstrom-Hultqvist J."/>
            <person name="Einarsson E."/>
            <person name="Astvaldsson A."/>
            <person name="Svard S.G."/>
            <person name="Andersson J.O."/>
        </authorList>
    </citation>
    <scope>NUCLEOTIDE SEQUENCE</scope>
    <source>
        <strain evidence="2">ATCC 50377</strain>
    </source>
</reference>
<sequence>MENILIEKKILSKLMHENQNYQKIIKKLYLQIEDLKIEHETTIIPQHDFQFEIVTLTEENQRLSKLATELSIQLQNDHSQYSQISSFQHNTICATQQLHAKYGAEITMLNQQIRNLHTTLNAIQNAPAQSDFELPKFEISTFFPQISYALENLLTAQSFHQQRHTQMLLLIAEKISPKLLKITKILDDFDPKSVQILREQVSQLNAKNTDLSNKVKELTPLETFQNDLELASFRHGQELEKVKNQLDLTRKKRVQQAEIIGKMKQLVSKTQRENCELTSILNEKNEELENVKTVFSVLQNELQSKIKQLDGGRELEFSEQASVLSSVEKLLGRRLKK</sequence>
<evidence type="ECO:0000313" key="1">
    <source>
        <dbReference type="EMBL" id="EST46582.1"/>
    </source>
</evidence>
<dbReference type="EMBL" id="AUWU02000007">
    <property type="protein sequence ID" value="KAH0571339.1"/>
    <property type="molecule type" value="Genomic_DNA"/>
</dbReference>